<dbReference type="EMBL" id="UYRT01080114">
    <property type="protein sequence ID" value="VDN22064.1"/>
    <property type="molecule type" value="Genomic_DNA"/>
</dbReference>
<dbReference type="PANTHER" id="PTHR11662">
    <property type="entry name" value="SOLUTE CARRIER FAMILY 17"/>
    <property type="match status" value="1"/>
</dbReference>
<feature type="transmembrane region" description="Helical" evidence="5">
    <location>
        <begin position="147"/>
        <end position="174"/>
    </location>
</feature>
<dbReference type="GO" id="GO:0022857">
    <property type="term" value="F:transmembrane transporter activity"/>
    <property type="evidence" value="ECO:0007669"/>
    <property type="project" value="InterPro"/>
</dbReference>
<dbReference type="SUPFAM" id="SSF103473">
    <property type="entry name" value="MFS general substrate transporter"/>
    <property type="match status" value="1"/>
</dbReference>
<dbReference type="InterPro" id="IPR036259">
    <property type="entry name" value="MFS_trans_sf"/>
</dbReference>
<evidence type="ECO:0000256" key="4">
    <source>
        <dbReference type="ARBA" id="ARBA00023136"/>
    </source>
</evidence>
<evidence type="ECO:0000256" key="1">
    <source>
        <dbReference type="ARBA" id="ARBA00004141"/>
    </source>
</evidence>
<feature type="transmembrane region" description="Helical" evidence="5">
    <location>
        <begin position="81"/>
        <end position="100"/>
    </location>
</feature>
<dbReference type="InterPro" id="IPR050382">
    <property type="entry name" value="MFS_Na/Anion_cotransporter"/>
</dbReference>
<dbReference type="AlphaFoldDB" id="A0A183DX86"/>
<protein>
    <submittedName>
        <fullName evidence="8">MFS domain-containing protein</fullName>
    </submittedName>
</protein>
<feature type="transmembrane region" description="Helical" evidence="5">
    <location>
        <begin position="106"/>
        <end position="126"/>
    </location>
</feature>
<keyword evidence="4 5" id="KW-0472">Membrane</keyword>
<reference evidence="6 7" key="2">
    <citation type="submission" date="2018-11" db="EMBL/GenBank/DDBJ databases">
        <authorList>
            <consortium name="Pathogen Informatics"/>
        </authorList>
    </citation>
    <scope>NUCLEOTIDE SEQUENCE [LARGE SCALE GENOMIC DNA]</scope>
</reference>
<feature type="transmembrane region" description="Helical" evidence="5">
    <location>
        <begin position="48"/>
        <end position="69"/>
    </location>
</feature>
<dbReference type="PANTHER" id="PTHR11662:SF279">
    <property type="entry name" value="VOLTAGE-GATED PURINE NUCLEOTIDE UNIPORTER SLC17A9"/>
    <property type="match status" value="1"/>
</dbReference>
<sequence>MPCVDSEFVHWYVHAVRSTRGIADMRNSGGARVLVEQERHAPDCSRVAYLQGTVLSSFFWGYACTQMVAGHLADRVGGERVLKLCTLTWAFLTFFTPQLFDFAQSTHHPMFFIILIRTATGIGQAFHLPSMASLTSRHLTFHDKGRVFGICLAGSHLGALFCSSGTTSFLWWIMLRCMSLSRSKPAELSDSDGGDLKVPLINGVRKSLISSGCTSDSAVPWEALLKHPSFWAAAFAQYCGANAYYTMFSWLPSYFADTYPSAKGVVYNVVPSVAIVITSFCAPFIATRLLLRAHSLSLTRKLMEGISLCGMAVCLLISSNSMNFTTALFIFTLAMAARGLHHGGVSVSPCDLAPNHTGSVFGVFNAFAATTGFIGVYVAGYVLHETGNGWAYVFIFTALQCLVGALMFALFGTANRII</sequence>
<evidence type="ECO:0000256" key="5">
    <source>
        <dbReference type="SAM" id="Phobius"/>
    </source>
</evidence>
<evidence type="ECO:0000313" key="7">
    <source>
        <dbReference type="Proteomes" id="UP000271098"/>
    </source>
</evidence>
<organism evidence="8">
    <name type="scientific">Gongylonema pulchrum</name>
    <dbReference type="NCBI Taxonomy" id="637853"/>
    <lineage>
        <taxon>Eukaryota</taxon>
        <taxon>Metazoa</taxon>
        <taxon>Ecdysozoa</taxon>
        <taxon>Nematoda</taxon>
        <taxon>Chromadorea</taxon>
        <taxon>Rhabditida</taxon>
        <taxon>Spirurina</taxon>
        <taxon>Spiruromorpha</taxon>
        <taxon>Spiruroidea</taxon>
        <taxon>Gongylonematidae</taxon>
        <taxon>Gongylonema</taxon>
    </lineage>
</organism>
<dbReference type="Gene3D" id="1.20.1250.20">
    <property type="entry name" value="MFS general substrate transporter like domains"/>
    <property type="match status" value="2"/>
</dbReference>
<reference evidence="8" key="1">
    <citation type="submission" date="2016-06" db="UniProtKB">
        <authorList>
            <consortium name="WormBaseParasite"/>
        </authorList>
    </citation>
    <scope>IDENTIFICATION</scope>
</reference>
<evidence type="ECO:0000256" key="3">
    <source>
        <dbReference type="ARBA" id="ARBA00022989"/>
    </source>
</evidence>
<dbReference type="OrthoDB" id="2985014at2759"/>
<dbReference type="GO" id="GO:0016020">
    <property type="term" value="C:membrane"/>
    <property type="evidence" value="ECO:0007669"/>
    <property type="project" value="UniProtKB-SubCell"/>
</dbReference>
<evidence type="ECO:0000256" key="2">
    <source>
        <dbReference type="ARBA" id="ARBA00022692"/>
    </source>
</evidence>
<name>A0A183DX86_9BILA</name>
<proteinExistence type="predicted"/>
<evidence type="ECO:0000313" key="8">
    <source>
        <dbReference type="WBParaSite" id="GPUH_0001334201-mRNA-1"/>
    </source>
</evidence>
<dbReference type="Proteomes" id="UP000271098">
    <property type="component" value="Unassembled WGS sequence"/>
</dbReference>
<accession>A0A183DX86</accession>
<gene>
    <name evidence="6" type="ORF">GPUH_LOCUS13327</name>
</gene>
<keyword evidence="2 5" id="KW-0812">Transmembrane</keyword>
<feature type="transmembrane region" description="Helical" evidence="5">
    <location>
        <begin position="302"/>
        <end position="318"/>
    </location>
</feature>
<dbReference type="InterPro" id="IPR011701">
    <property type="entry name" value="MFS"/>
</dbReference>
<feature type="transmembrane region" description="Helical" evidence="5">
    <location>
        <begin position="269"/>
        <end position="290"/>
    </location>
</feature>
<feature type="transmembrane region" description="Helical" evidence="5">
    <location>
        <begin position="389"/>
        <end position="411"/>
    </location>
</feature>
<comment type="subcellular location">
    <subcellularLocation>
        <location evidence="1">Membrane</location>
        <topology evidence="1">Multi-pass membrane protein</topology>
    </subcellularLocation>
</comment>
<dbReference type="GO" id="GO:0015867">
    <property type="term" value="P:ATP transport"/>
    <property type="evidence" value="ECO:0007669"/>
    <property type="project" value="TreeGrafter"/>
</dbReference>
<feature type="transmembrane region" description="Helical" evidence="5">
    <location>
        <begin position="324"/>
        <end position="340"/>
    </location>
</feature>
<evidence type="ECO:0000313" key="6">
    <source>
        <dbReference type="EMBL" id="VDN22064.1"/>
    </source>
</evidence>
<keyword evidence="3 5" id="KW-1133">Transmembrane helix</keyword>
<dbReference type="Pfam" id="PF07690">
    <property type="entry name" value="MFS_1"/>
    <property type="match status" value="1"/>
</dbReference>
<dbReference type="WBParaSite" id="GPUH_0001334201-mRNA-1">
    <property type="protein sequence ID" value="GPUH_0001334201-mRNA-1"/>
    <property type="gene ID" value="GPUH_0001334201"/>
</dbReference>
<keyword evidence="7" id="KW-1185">Reference proteome</keyword>
<feature type="transmembrane region" description="Helical" evidence="5">
    <location>
        <begin position="360"/>
        <end position="383"/>
    </location>
</feature>